<dbReference type="GeneID" id="54487225"/>
<dbReference type="OrthoDB" id="2962993at2759"/>
<sequence length="571" mass="62840">MLSTLPRMPIFEALAKHDPTHTAVVHSISQRKYTYGQLLQDVCNTRQKLAESLNSAALEGERVAFLIENNYDYVVNLLAIFSSNAVAVPLAPSFPSSELRYIIDHCEAHLLLASSKYHEKATDVVKEGLQTATHISIVDKLVPNDSQDYDVRIEDPVECKSGMMLYTSGTTNRPKGVLLSQSTLSAQSLSLLEAWKYSPSDYLLHVLPLHHIHGTVNAILAPLMAGSTIEFMFPFNVDAVWKRLAAPFLANKQQTCDKITFFTAVPTIYGRLLQSHPNLSSELQEATRMAVSPQNLRLNISGSAALPTPIKSAWALLSHGNVLLERFGMTEVGMALSCGLDFKDRVDGSVGWPLPFVEARLVDTDNHHVIPIGQELDEDGAERHGEIQLRGPTVFQGYWQNPEATASEFVKGEDGKGAWFKTGDIAVRRHVHSAGHSEAVWARGPLYFIQGRKSADIIKSGGEKVSALEVEREMLSLPEISECAVVGVPSNSWGQKVASVVVLSEKGLTGGRNGKPWGPMDLRRALRERLANYKIPQEMKVLKTIPRNAMGKINKKQLVLDIFEGGSPPPE</sequence>
<evidence type="ECO:0000259" key="1">
    <source>
        <dbReference type="Pfam" id="PF00501"/>
    </source>
</evidence>
<dbReference type="InterPro" id="IPR042099">
    <property type="entry name" value="ANL_N_sf"/>
</dbReference>
<name>A0A6A6W0H4_9PEZI</name>
<proteinExistence type="predicted"/>
<dbReference type="Proteomes" id="UP000799437">
    <property type="component" value="Unassembled WGS sequence"/>
</dbReference>
<dbReference type="InterPro" id="IPR000873">
    <property type="entry name" value="AMP-dep_synth/lig_dom"/>
</dbReference>
<dbReference type="InterPro" id="IPR025110">
    <property type="entry name" value="AMP-bd_C"/>
</dbReference>
<dbReference type="Pfam" id="PF00501">
    <property type="entry name" value="AMP-binding"/>
    <property type="match status" value="1"/>
</dbReference>
<gene>
    <name evidence="3" type="ORF">EJ05DRAFT_494161</name>
</gene>
<dbReference type="CDD" id="cd05941">
    <property type="entry name" value="MCS"/>
    <property type="match status" value="1"/>
</dbReference>
<dbReference type="Gene3D" id="3.30.300.30">
    <property type="match status" value="1"/>
</dbReference>
<dbReference type="EMBL" id="ML996578">
    <property type="protein sequence ID" value="KAF2755077.1"/>
    <property type="molecule type" value="Genomic_DNA"/>
</dbReference>
<reference evidence="3" key="1">
    <citation type="journal article" date="2020" name="Stud. Mycol.">
        <title>101 Dothideomycetes genomes: a test case for predicting lifestyles and emergence of pathogens.</title>
        <authorList>
            <person name="Haridas S."/>
            <person name="Albert R."/>
            <person name="Binder M."/>
            <person name="Bloem J."/>
            <person name="Labutti K."/>
            <person name="Salamov A."/>
            <person name="Andreopoulos B."/>
            <person name="Baker S."/>
            <person name="Barry K."/>
            <person name="Bills G."/>
            <person name="Bluhm B."/>
            <person name="Cannon C."/>
            <person name="Castanera R."/>
            <person name="Culley D."/>
            <person name="Daum C."/>
            <person name="Ezra D."/>
            <person name="Gonzalez J."/>
            <person name="Henrissat B."/>
            <person name="Kuo A."/>
            <person name="Liang C."/>
            <person name="Lipzen A."/>
            <person name="Lutzoni F."/>
            <person name="Magnuson J."/>
            <person name="Mondo S."/>
            <person name="Nolan M."/>
            <person name="Ohm R."/>
            <person name="Pangilinan J."/>
            <person name="Park H.-J."/>
            <person name="Ramirez L."/>
            <person name="Alfaro M."/>
            <person name="Sun H."/>
            <person name="Tritt A."/>
            <person name="Yoshinaga Y."/>
            <person name="Zwiers L.-H."/>
            <person name="Turgeon B."/>
            <person name="Goodwin S."/>
            <person name="Spatafora J."/>
            <person name="Crous P."/>
            <person name="Grigoriev I."/>
        </authorList>
    </citation>
    <scope>NUCLEOTIDE SEQUENCE</scope>
    <source>
        <strain evidence="3">CBS 121739</strain>
    </source>
</reference>
<dbReference type="PANTHER" id="PTHR43201">
    <property type="entry name" value="ACYL-COA SYNTHETASE"/>
    <property type="match status" value="1"/>
</dbReference>
<dbReference type="GO" id="GO:0031956">
    <property type="term" value="F:medium-chain fatty acid-CoA ligase activity"/>
    <property type="evidence" value="ECO:0007669"/>
    <property type="project" value="TreeGrafter"/>
</dbReference>
<dbReference type="AlphaFoldDB" id="A0A6A6W0H4"/>
<dbReference type="SUPFAM" id="SSF56801">
    <property type="entry name" value="Acetyl-CoA synthetase-like"/>
    <property type="match status" value="1"/>
</dbReference>
<dbReference type="InterPro" id="IPR045851">
    <property type="entry name" value="AMP-bd_C_sf"/>
</dbReference>
<dbReference type="Gene3D" id="3.40.50.12780">
    <property type="entry name" value="N-terminal domain of ligase-like"/>
    <property type="match status" value="1"/>
</dbReference>
<dbReference type="PANTHER" id="PTHR43201:SF28">
    <property type="entry name" value="ENZYME, PUTATIVE (AFU_ORTHOLOGUE AFUA_7G01530)-RELATED"/>
    <property type="match status" value="1"/>
</dbReference>
<feature type="domain" description="AMP-binding enzyme C-terminal" evidence="2">
    <location>
        <begin position="469"/>
        <end position="552"/>
    </location>
</feature>
<organism evidence="3 4">
    <name type="scientific">Pseudovirgaria hyperparasitica</name>
    <dbReference type="NCBI Taxonomy" id="470096"/>
    <lineage>
        <taxon>Eukaryota</taxon>
        <taxon>Fungi</taxon>
        <taxon>Dikarya</taxon>
        <taxon>Ascomycota</taxon>
        <taxon>Pezizomycotina</taxon>
        <taxon>Dothideomycetes</taxon>
        <taxon>Dothideomycetes incertae sedis</taxon>
        <taxon>Acrospermales</taxon>
        <taxon>Acrospermaceae</taxon>
        <taxon>Pseudovirgaria</taxon>
    </lineage>
</organism>
<evidence type="ECO:0000313" key="3">
    <source>
        <dbReference type="EMBL" id="KAF2755077.1"/>
    </source>
</evidence>
<dbReference type="GO" id="GO:0006631">
    <property type="term" value="P:fatty acid metabolic process"/>
    <property type="evidence" value="ECO:0007669"/>
    <property type="project" value="TreeGrafter"/>
</dbReference>
<feature type="domain" description="AMP-dependent synthetase/ligase" evidence="1">
    <location>
        <begin position="11"/>
        <end position="399"/>
    </location>
</feature>
<evidence type="ECO:0000313" key="4">
    <source>
        <dbReference type="Proteomes" id="UP000799437"/>
    </source>
</evidence>
<accession>A0A6A6W0H4</accession>
<keyword evidence="4" id="KW-1185">Reference proteome</keyword>
<dbReference type="Pfam" id="PF13193">
    <property type="entry name" value="AMP-binding_C"/>
    <property type="match status" value="1"/>
</dbReference>
<protein>
    <submittedName>
        <fullName evidence="3">Acetyl-CoA synthetase-like protein</fullName>
    </submittedName>
</protein>
<evidence type="ECO:0000259" key="2">
    <source>
        <dbReference type="Pfam" id="PF13193"/>
    </source>
</evidence>
<dbReference type="RefSeq" id="XP_033597528.1">
    <property type="nucleotide sequence ID" value="XM_033746171.1"/>
</dbReference>